<reference evidence="2 3" key="1">
    <citation type="journal article" date="2013" name="Nature">
        <title>The genomes of four tapeworm species reveal adaptations to parasitism.</title>
        <authorList>
            <person name="Tsai I.J."/>
            <person name="Zarowiecki M."/>
            <person name="Holroyd N."/>
            <person name="Garciarrubio A."/>
            <person name="Sanchez-Flores A."/>
            <person name="Brooks K.L."/>
            <person name="Tracey A."/>
            <person name="Bobes R.J."/>
            <person name="Fragoso G."/>
            <person name="Sciutto E."/>
            <person name="Aslett M."/>
            <person name="Beasley H."/>
            <person name="Bennett H.M."/>
            <person name="Cai J."/>
            <person name="Camicia F."/>
            <person name="Clark R."/>
            <person name="Cucher M."/>
            <person name="De Silva N."/>
            <person name="Day T.A."/>
            <person name="Deplazes P."/>
            <person name="Estrada K."/>
            <person name="Fernandez C."/>
            <person name="Holland P.W."/>
            <person name="Hou J."/>
            <person name="Hu S."/>
            <person name="Huckvale T."/>
            <person name="Hung S.S."/>
            <person name="Kamenetzky L."/>
            <person name="Keane J.A."/>
            <person name="Kiss F."/>
            <person name="Koziol U."/>
            <person name="Lambert O."/>
            <person name="Liu K."/>
            <person name="Luo X."/>
            <person name="Luo Y."/>
            <person name="Macchiaroli N."/>
            <person name="Nichol S."/>
            <person name="Paps J."/>
            <person name="Parkinson J."/>
            <person name="Pouchkina-Stantcheva N."/>
            <person name="Riddiford N."/>
            <person name="Rosenzvit M."/>
            <person name="Salinas G."/>
            <person name="Wasmuth J.D."/>
            <person name="Zamanian M."/>
            <person name="Zheng Y."/>
            <person name="Cai X."/>
            <person name="Soberon X."/>
            <person name="Olson P.D."/>
            <person name="Laclette J.P."/>
            <person name="Brehm K."/>
            <person name="Berriman M."/>
            <person name="Garciarrubio A."/>
            <person name="Bobes R.J."/>
            <person name="Fragoso G."/>
            <person name="Sanchez-Flores A."/>
            <person name="Estrada K."/>
            <person name="Cevallos M.A."/>
            <person name="Morett E."/>
            <person name="Gonzalez V."/>
            <person name="Portillo T."/>
            <person name="Ochoa-Leyva A."/>
            <person name="Jose M.V."/>
            <person name="Sciutto E."/>
            <person name="Landa A."/>
            <person name="Jimenez L."/>
            <person name="Valdes V."/>
            <person name="Carrero J.C."/>
            <person name="Larralde C."/>
            <person name="Morales-Montor J."/>
            <person name="Limon-Lason J."/>
            <person name="Soberon X."/>
            <person name="Laclette J.P."/>
        </authorList>
    </citation>
    <scope>NUCLEOTIDE SEQUENCE [LARGE SCALE GENOMIC DNA]</scope>
</reference>
<dbReference type="Gene3D" id="3.40.50.10330">
    <property type="entry name" value="Probable inorganic polyphosphate/atp-NAD kinase, domain 1"/>
    <property type="match status" value="1"/>
</dbReference>
<dbReference type="AlphaFoldDB" id="A0A068WJL5"/>
<evidence type="ECO:0000259" key="1">
    <source>
        <dbReference type="PROSITE" id="PS50146"/>
    </source>
</evidence>
<dbReference type="PROSITE" id="PS50146">
    <property type="entry name" value="DAGK"/>
    <property type="match status" value="1"/>
</dbReference>
<dbReference type="GO" id="GO:0046513">
    <property type="term" value="P:ceramide biosynthetic process"/>
    <property type="evidence" value="ECO:0007669"/>
    <property type="project" value="TreeGrafter"/>
</dbReference>
<keyword evidence="2" id="KW-0418">Kinase</keyword>
<dbReference type="InterPro" id="IPR016064">
    <property type="entry name" value="NAD/diacylglycerol_kinase_sf"/>
</dbReference>
<accession>A0A068WJL5</accession>
<dbReference type="GO" id="GO:0046512">
    <property type="term" value="P:sphingosine biosynthetic process"/>
    <property type="evidence" value="ECO:0007669"/>
    <property type="project" value="TreeGrafter"/>
</dbReference>
<dbReference type="GO" id="GO:0004143">
    <property type="term" value="F:ATP-dependent diacylglycerol kinase activity"/>
    <property type="evidence" value="ECO:0007669"/>
    <property type="project" value="TreeGrafter"/>
</dbReference>
<reference evidence="2" key="2">
    <citation type="submission" date="2014-06" db="EMBL/GenBank/DDBJ databases">
        <authorList>
            <person name="Aslett M."/>
        </authorList>
    </citation>
    <scope>NUCLEOTIDE SEQUENCE</scope>
</reference>
<dbReference type="GO" id="GO:0016020">
    <property type="term" value="C:membrane"/>
    <property type="evidence" value="ECO:0007669"/>
    <property type="project" value="TreeGrafter"/>
</dbReference>
<dbReference type="PANTHER" id="PTHR12358">
    <property type="entry name" value="SPHINGOSINE KINASE"/>
    <property type="match status" value="1"/>
</dbReference>
<dbReference type="WBParaSite" id="EgrG_001066200">
    <property type="protein sequence ID" value="EgrG_001066200"/>
    <property type="gene ID" value="EgrG_001066200"/>
</dbReference>
<dbReference type="GO" id="GO:0047620">
    <property type="term" value="F:acylglycerol kinase activity"/>
    <property type="evidence" value="ECO:0007669"/>
    <property type="project" value="TreeGrafter"/>
</dbReference>
<dbReference type="InterPro" id="IPR001206">
    <property type="entry name" value="Diacylglycerol_kinase_cat_dom"/>
</dbReference>
<dbReference type="GO" id="GO:0001729">
    <property type="term" value="F:ceramide kinase activity"/>
    <property type="evidence" value="ECO:0007669"/>
    <property type="project" value="TreeGrafter"/>
</dbReference>
<dbReference type="PANTHER" id="PTHR12358:SF31">
    <property type="entry name" value="ACYLGLYCEROL KINASE, MITOCHONDRIAL"/>
    <property type="match status" value="1"/>
</dbReference>
<dbReference type="GO" id="GO:0005739">
    <property type="term" value="C:mitochondrion"/>
    <property type="evidence" value="ECO:0007669"/>
    <property type="project" value="TreeGrafter"/>
</dbReference>
<evidence type="ECO:0000313" key="2">
    <source>
        <dbReference type="EMBL" id="CDS17883.1"/>
    </source>
</evidence>
<dbReference type="InterPro" id="IPR017438">
    <property type="entry name" value="ATP-NAD_kinase_N"/>
</dbReference>
<evidence type="ECO:0000313" key="4">
    <source>
        <dbReference type="WBParaSite" id="EgrG_001066200"/>
    </source>
</evidence>
<feature type="domain" description="DAGKc" evidence="1">
    <location>
        <begin position="40"/>
        <end position="141"/>
    </location>
</feature>
<organism evidence="2">
    <name type="scientific">Echinococcus granulosus</name>
    <name type="common">Hydatid tapeworm</name>
    <dbReference type="NCBI Taxonomy" id="6210"/>
    <lineage>
        <taxon>Eukaryota</taxon>
        <taxon>Metazoa</taxon>
        <taxon>Spiralia</taxon>
        <taxon>Lophotrochozoa</taxon>
        <taxon>Platyhelminthes</taxon>
        <taxon>Cestoda</taxon>
        <taxon>Eucestoda</taxon>
        <taxon>Cyclophyllidea</taxon>
        <taxon>Taeniidae</taxon>
        <taxon>Echinococcus</taxon>
        <taxon>Echinococcus granulosus group</taxon>
    </lineage>
</organism>
<reference evidence="4" key="3">
    <citation type="submission" date="2020-10" db="UniProtKB">
        <authorList>
            <consortium name="WormBaseParasite"/>
        </authorList>
    </citation>
    <scope>IDENTIFICATION</scope>
</reference>
<sequence>MLGKLVQSIRNYPKTSVLLTGVFFVVGNRELGMKKLTSNDRLQRVTVLLNPFAHQRGILDNFDQNAMPLLQISGLDVQMVYLDDDDEAKEYSSVLDPTSTDAVIVAGDDNLLAKTLTGLLHRSEYVTTNLWNIPIYVLPLGVFNNYCSTVLKDSNFISWCYQMIVPVLQNKSHRRNVLSIRPVVKGTPEFENSEYFQPDSSKQEVFAMTGIEWSCWRDVEYGGGGLSLTASRPTSHKPRLATSPRCGDPGASNDIIVDNSLSSAYRYYSLRQCFKRLGAVCRHTLAYLRAPAFDPTPPTAEQLEAARRKRKPLRRGCAKQATLIVKPVCGGCKKCWSEKHRLAVSKMVPEASRKSSWLGWIFGFSSYSNAKNDKKTLKSQNTEFMDYENPECGSETRLNVPPASRIVITLDGDNIRVNVSPAARSLVTYVRQAMEHLTSPAYHSNSVEPLPLSCLCSSVILCPSRTDITDIYLMN</sequence>
<dbReference type="InterPro" id="IPR050187">
    <property type="entry name" value="Lipid_Phosphate_FormReg"/>
</dbReference>
<dbReference type="SUPFAM" id="SSF111331">
    <property type="entry name" value="NAD kinase/diacylglycerol kinase-like"/>
    <property type="match status" value="1"/>
</dbReference>
<protein>
    <submittedName>
        <fullName evidence="2 4">Acylglycerol kinase mitochondrial</fullName>
    </submittedName>
</protein>
<proteinExistence type="predicted"/>
<dbReference type="Pfam" id="PF00781">
    <property type="entry name" value="DAGK_cat"/>
    <property type="match status" value="1"/>
</dbReference>
<dbReference type="EMBL" id="LK028577">
    <property type="protein sequence ID" value="CDS17883.1"/>
    <property type="molecule type" value="Genomic_DNA"/>
</dbReference>
<evidence type="ECO:0000313" key="3">
    <source>
        <dbReference type="Proteomes" id="UP000492820"/>
    </source>
</evidence>
<gene>
    <name evidence="2" type="ORF">EgrG_001066200</name>
</gene>
<dbReference type="Proteomes" id="UP000492820">
    <property type="component" value="Unassembled WGS sequence"/>
</dbReference>
<dbReference type="OrthoDB" id="9979394at2759"/>
<keyword evidence="2" id="KW-0808">Transferase</keyword>
<name>A0A068WJL5_ECHGR</name>